<dbReference type="EMBL" id="KV878212">
    <property type="protein sequence ID" value="OJJ36015.1"/>
    <property type="molecule type" value="Genomic_DNA"/>
</dbReference>
<accession>A0A1L9RM43</accession>
<keyword evidence="5" id="KW-1185">Reference proteome</keyword>
<reference evidence="5" key="1">
    <citation type="journal article" date="2017" name="Genome Biol.">
        <title>Comparative genomics reveals high biological diversity and specific adaptations in the industrially and medically important fungal genus Aspergillus.</title>
        <authorList>
            <person name="de Vries R.P."/>
            <person name="Riley R."/>
            <person name="Wiebenga A."/>
            <person name="Aguilar-Osorio G."/>
            <person name="Amillis S."/>
            <person name="Uchima C.A."/>
            <person name="Anderluh G."/>
            <person name="Asadollahi M."/>
            <person name="Askin M."/>
            <person name="Barry K."/>
            <person name="Battaglia E."/>
            <person name="Bayram O."/>
            <person name="Benocci T."/>
            <person name="Braus-Stromeyer S.A."/>
            <person name="Caldana C."/>
            <person name="Canovas D."/>
            <person name="Cerqueira G.C."/>
            <person name="Chen F."/>
            <person name="Chen W."/>
            <person name="Choi C."/>
            <person name="Clum A."/>
            <person name="Dos Santos R.A."/>
            <person name="Damasio A.R."/>
            <person name="Diallinas G."/>
            <person name="Emri T."/>
            <person name="Fekete E."/>
            <person name="Flipphi M."/>
            <person name="Freyberg S."/>
            <person name="Gallo A."/>
            <person name="Gournas C."/>
            <person name="Habgood R."/>
            <person name="Hainaut M."/>
            <person name="Harispe M.L."/>
            <person name="Henrissat B."/>
            <person name="Hilden K.S."/>
            <person name="Hope R."/>
            <person name="Hossain A."/>
            <person name="Karabika E."/>
            <person name="Karaffa L."/>
            <person name="Karanyi Z."/>
            <person name="Krasevec N."/>
            <person name="Kuo A."/>
            <person name="Kusch H."/>
            <person name="LaButti K."/>
            <person name="Lagendijk E.L."/>
            <person name="Lapidus A."/>
            <person name="Levasseur A."/>
            <person name="Lindquist E."/>
            <person name="Lipzen A."/>
            <person name="Logrieco A.F."/>
            <person name="MacCabe A."/>
            <person name="Maekelae M.R."/>
            <person name="Malavazi I."/>
            <person name="Melin P."/>
            <person name="Meyer V."/>
            <person name="Mielnichuk N."/>
            <person name="Miskei M."/>
            <person name="Molnar A.P."/>
            <person name="Mule G."/>
            <person name="Ngan C.Y."/>
            <person name="Orejas M."/>
            <person name="Orosz E."/>
            <person name="Ouedraogo J.P."/>
            <person name="Overkamp K.M."/>
            <person name="Park H.-S."/>
            <person name="Perrone G."/>
            <person name="Piumi F."/>
            <person name="Punt P.J."/>
            <person name="Ram A.F."/>
            <person name="Ramon A."/>
            <person name="Rauscher S."/>
            <person name="Record E."/>
            <person name="Riano-Pachon D.M."/>
            <person name="Robert V."/>
            <person name="Roehrig J."/>
            <person name="Ruller R."/>
            <person name="Salamov A."/>
            <person name="Salih N.S."/>
            <person name="Samson R.A."/>
            <person name="Sandor E."/>
            <person name="Sanguinetti M."/>
            <person name="Schuetze T."/>
            <person name="Sepcic K."/>
            <person name="Shelest E."/>
            <person name="Sherlock G."/>
            <person name="Sophianopoulou V."/>
            <person name="Squina F.M."/>
            <person name="Sun H."/>
            <person name="Susca A."/>
            <person name="Todd R.B."/>
            <person name="Tsang A."/>
            <person name="Unkles S.E."/>
            <person name="van de Wiele N."/>
            <person name="van Rossen-Uffink D."/>
            <person name="Oliveira J.V."/>
            <person name="Vesth T.C."/>
            <person name="Visser J."/>
            <person name="Yu J.-H."/>
            <person name="Zhou M."/>
            <person name="Andersen M.R."/>
            <person name="Archer D.B."/>
            <person name="Baker S.E."/>
            <person name="Benoit I."/>
            <person name="Brakhage A.A."/>
            <person name="Braus G.H."/>
            <person name="Fischer R."/>
            <person name="Frisvad J.C."/>
            <person name="Goldman G.H."/>
            <person name="Houbraken J."/>
            <person name="Oakley B."/>
            <person name="Pocsi I."/>
            <person name="Scazzocchio C."/>
            <person name="Seiboth B."/>
            <person name="vanKuyk P.A."/>
            <person name="Wortman J."/>
            <person name="Dyer P.S."/>
            <person name="Grigoriev I.V."/>
        </authorList>
    </citation>
    <scope>NUCLEOTIDE SEQUENCE [LARGE SCALE GENOMIC DNA]</scope>
    <source>
        <strain evidence="5">DTO 134E9</strain>
    </source>
</reference>
<evidence type="ECO:0000256" key="3">
    <source>
        <dbReference type="SAM" id="SignalP"/>
    </source>
</evidence>
<feature type="region of interest" description="Disordered" evidence="1">
    <location>
        <begin position="162"/>
        <end position="214"/>
    </location>
</feature>
<keyword evidence="2" id="KW-0472">Membrane</keyword>
<protein>
    <recommendedName>
        <fullName evidence="6">Mid2 domain-containing protein</fullName>
    </recommendedName>
</protein>
<organism evidence="4 5">
    <name type="scientific">Aspergillus wentii DTO 134E9</name>
    <dbReference type="NCBI Taxonomy" id="1073089"/>
    <lineage>
        <taxon>Eukaryota</taxon>
        <taxon>Fungi</taxon>
        <taxon>Dikarya</taxon>
        <taxon>Ascomycota</taxon>
        <taxon>Pezizomycotina</taxon>
        <taxon>Eurotiomycetes</taxon>
        <taxon>Eurotiomycetidae</taxon>
        <taxon>Eurotiales</taxon>
        <taxon>Aspergillaceae</taxon>
        <taxon>Aspergillus</taxon>
        <taxon>Aspergillus subgen. Cremei</taxon>
    </lineage>
</organism>
<feature type="signal peptide" evidence="3">
    <location>
        <begin position="1"/>
        <end position="18"/>
    </location>
</feature>
<dbReference type="RefSeq" id="XP_040689691.1">
    <property type="nucleotide sequence ID" value="XM_040830980.1"/>
</dbReference>
<dbReference type="AlphaFoldDB" id="A0A1L9RM43"/>
<name>A0A1L9RM43_ASPWE</name>
<sequence>MLSANLFALFVSAALAAGQTCYWPDKTVATGDVPCNSGTYSSCCSPNSICLDNGYCMAIAQPFTLYRSSCTDSGWGDSCPRQCYGTDSPQGSACSIVLLENTKQAGVWYCCNSIVANSSSSVGCFNDQAAFQLPDGDVVMDKALMASASCAADTISPTGGNSIAVSSSTSTSSASESTTSSSSGSSSNTNTCDSTSADSATSNTNTTCNANDKNNSSRDVAIGVGVGVPLGVLACTGLAWALFERKKRYSLLNSPQAMVAAAQPYPMAPPPMAKPPQELGQ</sequence>
<evidence type="ECO:0000313" key="5">
    <source>
        <dbReference type="Proteomes" id="UP000184383"/>
    </source>
</evidence>
<evidence type="ECO:0008006" key="6">
    <source>
        <dbReference type="Google" id="ProtNLM"/>
    </source>
</evidence>
<dbReference type="GeneID" id="63746828"/>
<keyword evidence="3" id="KW-0732">Signal</keyword>
<keyword evidence="2" id="KW-0812">Transmembrane</keyword>
<evidence type="ECO:0000256" key="1">
    <source>
        <dbReference type="SAM" id="MobiDB-lite"/>
    </source>
</evidence>
<keyword evidence="2" id="KW-1133">Transmembrane helix</keyword>
<dbReference type="STRING" id="1073089.A0A1L9RM43"/>
<evidence type="ECO:0000256" key="2">
    <source>
        <dbReference type="SAM" id="Phobius"/>
    </source>
</evidence>
<gene>
    <name evidence="4" type="ORF">ASPWEDRAFT_172801</name>
</gene>
<dbReference type="VEuPathDB" id="FungiDB:ASPWEDRAFT_172801"/>
<dbReference type="Proteomes" id="UP000184383">
    <property type="component" value="Unassembled WGS sequence"/>
</dbReference>
<feature type="chain" id="PRO_5009887479" description="Mid2 domain-containing protein" evidence="3">
    <location>
        <begin position="19"/>
        <end position="281"/>
    </location>
</feature>
<feature type="compositionally biased region" description="Low complexity" evidence="1">
    <location>
        <begin position="166"/>
        <end position="211"/>
    </location>
</feature>
<evidence type="ECO:0000313" key="4">
    <source>
        <dbReference type="EMBL" id="OJJ36015.1"/>
    </source>
</evidence>
<dbReference type="OrthoDB" id="5215637at2759"/>
<feature type="transmembrane region" description="Helical" evidence="2">
    <location>
        <begin position="220"/>
        <end position="243"/>
    </location>
</feature>
<proteinExistence type="predicted"/>